<sequence>MRKLTLTALLGLTAAPAHAATGPFFSLHNTDFVVLLAFLLFLIVLVYFKVPSMLGGMLDKRAEGIRDDLDEARALREEAQTLLASYERKQREVQDQADRIVAHARTEAELAAEQAKVDLEKSIARRLHAAEEQITSAQAAAVKDVRDKAITIAVAAARDVIAKQMSEADSKKLIDDSISVVGQKLH</sequence>
<keyword evidence="2 13" id="KW-0813">Transport</keyword>
<evidence type="ECO:0000256" key="6">
    <source>
        <dbReference type="ARBA" id="ARBA00022989"/>
    </source>
</evidence>
<evidence type="ECO:0000256" key="15">
    <source>
        <dbReference type="SAM" id="Coils"/>
    </source>
</evidence>
<keyword evidence="8 13" id="KW-0472">Membrane</keyword>
<keyword evidence="5 13" id="KW-0375">Hydrogen ion transport</keyword>
<evidence type="ECO:0000256" key="5">
    <source>
        <dbReference type="ARBA" id="ARBA00022781"/>
    </source>
</evidence>
<dbReference type="GO" id="GO:0012505">
    <property type="term" value="C:endomembrane system"/>
    <property type="evidence" value="ECO:0007669"/>
    <property type="project" value="UniProtKB-SubCell"/>
</dbReference>
<keyword evidence="16" id="KW-0732">Signal</keyword>
<dbReference type="GO" id="GO:0046933">
    <property type="term" value="F:proton-transporting ATP synthase activity, rotational mechanism"/>
    <property type="evidence" value="ECO:0007669"/>
    <property type="project" value="UniProtKB-UniRule"/>
</dbReference>
<keyword evidence="15" id="KW-0175">Coiled coil</keyword>
<evidence type="ECO:0000256" key="1">
    <source>
        <dbReference type="ARBA" id="ARBA00005513"/>
    </source>
</evidence>
<dbReference type="Pfam" id="PF00430">
    <property type="entry name" value="ATP-synt_B"/>
    <property type="match status" value="1"/>
</dbReference>
<dbReference type="RefSeq" id="WP_084351463.1">
    <property type="nucleotide sequence ID" value="NZ_FWYD01000003.1"/>
</dbReference>
<dbReference type="AlphaFoldDB" id="A0A1W2ANL7"/>
<evidence type="ECO:0000256" key="12">
    <source>
        <dbReference type="ARBA" id="ARBA00037847"/>
    </source>
</evidence>
<dbReference type="PANTHER" id="PTHR33445">
    <property type="entry name" value="ATP SYNTHASE SUBUNIT B', CHLOROPLASTIC"/>
    <property type="match status" value="1"/>
</dbReference>
<evidence type="ECO:0000256" key="11">
    <source>
        <dbReference type="ARBA" id="ARBA00025614"/>
    </source>
</evidence>
<evidence type="ECO:0000313" key="17">
    <source>
        <dbReference type="EMBL" id="SMC62120.1"/>
    </source>
</evidence>
<keyword evidence="7 13" id="KW-0406">Ion transport</keyword>
<evidence type="ECO:0000256" key="9">
    <source>
        <dbReference type="ARBA" id="ARBA00023310"/>
    </source>
</evidence>
<dbReference type="EMBL" id="FWYD01000003">
    <property type="protein sequence ID" value="SMC62120.1"/>
    <property type="molecule type" value="Genomic_DNA"/>
</dbReference>
<keyword evidence="18" id="KW-1185">Reference proteome</keyword>
<dbReference type="PANTHER" id="PTHR33445:SF1">
    <property type="entry name" value="ATP SYNTHASE SUBUNIT B"/>
    <property type="match status" value="1"/>
</dbReference>
<dbReference type="STRING" id="1387277.SAMN06295998_103144"/>
<comment type="similarity">
    <text evidence="1 13 14">Belongs to the ATPase B chain family.</text>
</comment>
<gene>
    <name evidence="13" type="primary">atpF</name>
    <name evidence="17" type="ORF">SAMN06295998_103144</name>
</gene>
<dbReference type="HAMAP" id="MF_01398">
    <property type="entry name" value="ATP_synth_b_bprime"/>
    <property type="match status" value="1"/>
</dbReference>
<feature type="coiled-coil region" evidence="15">
    <location>
        <begin position="62"/>
        <end position="96"/>
    </location>
</feature>
<evidence type="ECO:0000256" key="13">
    <source>
        <dbReference type="HAMAP-Rule" id="MF_01398"/>
    </source>
</evidence>
<dbReference type="InterPro" id="IPR050059">
    <property type="entry name" value="ATP_synthase_B_chain"/>
</dbReference>
<evidence type="ECO:0000313" key="18">
    <source>
        <dbReference type="Proteomes" id="UP000192330"/>
    </source>
</evidence>
<dbReference type="GO" id="GO:0046961">
    <property type="term" value="F:proton-transporting ATPase activity, rotational mechanism"/>
    <property type="evidence" value="ECO:0007669"/>
    <property type="project" value="TreeGrafter"/>
</dbReference>
<evidence type="ECO:0000256" key="3">
    <source>
        <dbReference type="ARBA" id="ARBA00022547"/>
    </source>
</evidence>
<proteinExistence type="inferred from homology"/>
<reference evidence="17 18" key="1">
    <citation type="submission" date="2017-04" db="EMBL/GenBank/DDBJ databases">
        <authorList>
            <person name="Afonso C.L."/>
            <person name="Miller P.J."/>
            <person name="Scott M.A."/>
            <person name="Spackman E."/>
            <person name="Goraichik I."/>
            <person name="Dimitrov K.M."/>
            <person name="Suarez D.L."/>
            <person name="Swayne D.E."/>
        </authorList>
    </citation>
    <scope>NUCLEOTIDE SEQUENCE [LARGE SCALE GENOMIC DNA]</scope>
    <source>
        <strain evidence="17 18">CGMCC 1.12644</strain>
    </source>
</reference>
<feature type="chain" id="PRO_5013117098" description="ATP synthase subunit b" evidence="16">
    <location>
        <begin position="20"/>
        <end position="186"/>
    </location>
</feature>
<name>A0A1W2ANL7_9RHOB</name>
<dbReference type="OrthoDB" id="8479836at2"/>
<dbReference type="CDD" id="cd06503">
    <property type="entry name" value="ATP-synt_Fo_b"/>
    <property type="match status" value="1"/>
</dbReference>
<evidence type="ECO:0000256" key="7">
    <source>
        <dbReference type="ARBA" id="ARBA00023065"/>
    </source>
</evidence>
<evidence type="ECO:0000256" key="16">
    <source>
        <dbReference type="SAM" id="SignalP"/>
    </source>
</evidence>
<organism evidence="17 18">
    <name type="scientific">Primorskyibacter flagellatus</name>
    <dbReference type="NCBI Taxonomy" id="1387277"/>
    <lineage>
        <taxon>Bacteria</taxon>
        <taxon>Pseudomonadati</taxon>
        <taxon>Pseudomonadota</taxon>
        <taxon>Alphaproteobacteria</taxon>
        <taxon>Rhodobacterales</taxon>
        <taxon>Roseobacteraceae</taxon>
        <taxon>Primorskyibacter</taxon>
    </lineage>
</organism>
<dbReference type="Proteomes" id="UP000192330">
    <property type="component" value="Unassembled WGS sequence"/>
</dbReference>
<feature type="signal peptide" evidence="16">
    <location>
        <begin position="1"/>
        <end position="19"/>
    </location>
</feature>
<comment type="function">
    <text evidence="11">Component of the F(0) channel, it forms part of the peripheral stalk, linking F(1) to F(0). The b'-subunit is a diverged and duplicated form of b found in plants and photosynthetic bacteria.</text>
</comment>
<comment type="function">
    <text evidence="10 13">F(1)F(0) ATP synthase produces ATP from ADP in the presence of a proton or sodium gradient. F-type ATPases consist of two structural domains, F(1) containing the extramembraneous catalytic core and F(0) containing the membrane proton channel, linked together by a central stalk and a peripheral stalk. During catalysis, ATP synthesis in the catalytic domain of F(1) is coupled via a rotary mechanism of the central stalk subunits to proton translocation.</text>
</comment>
<dbReference type="GO" id="GO:0005886">
    <property type="term" value="C:plasma membrane"/>
    <property type="evidence" value="ECO:0007669"/>
    <property type="project" value="UniProtKB-SubCell"/>
</dbReference>
<keyword evidence="6 13" id="KW-1133">Transmembrane helix</keyword>
<comment type="subunit">
    <text evidence="13">F-type ATPases have 2 components, F(1) - the catalytic core - and F(0) - the membrane proton channel. F(1) has five subunits: alpha(3), beta(3), gamma(1), delta(1), epsilon(1). F(0) has three main subunits: a(1), b(2) and c(10-14). The alpha and beta chains form an alternating ring which encloses part of the gamma chain. F(1) is attached to F(0) by a central stalk formed by the gamma and epsilon chains, while a peripheral stalk is formed by the delta and b chains.</text>
</comment>
<keyword evidence="9 13" id="KW-0066">ATP synthesis</keyword>
<protein>
    <recommendedName>
        <fullName evidence="13">ATP synthase subunit b</fullName>
    </recommendedName>
    <alternativeName>
        <fullName evidence="13">ATP synthase F(0) sector subunit b</fullName>
    </alternativeName>
    <alternativeName>
        <fullName evidence="13">ATPase subunit I</fullName>
    </alternativeName>
    <alternativeName>
        <fullName evidence="13">F-type ATPase subunit b</fullName>
        <shortName evidence="13">F-ATPase subunit b</shortName>
    </alternativeName>
</protein>
<dbReference type="InterPro" id="IPR002146">
    <property type="entry name" value="ATP_synth_b/b'su_bac/chlpt"/>
</dbReference>
<keyword evidence="4 13" id="KW-0812">Transmembrane</keyword>
<feature type="transmembrane region" description="Helical" evidence="13">
    <location>
        <begin position="29"/>
        <end position="48"/>
    </location>
</feature>
<keyword evidence="13" id="KW-1003">Cell membrane</keyword>
<evidence type="ECO:0000256" key="10">
    <source>
        <dbReference type="ARBA" id="ARBA00025198"/>
    </source>
</evidence>
<dbReference type="GO" id="GO:0045259">
    <property type="term" value="C:proton-transporting ATP synthase complex"/>
    <property type="evidence" value="ECO:0007669"/>
    <property type="project" value="UniProtKB-KW"/>
</dbReference>
<evidence type="ECO:0000256" key="8">
    <source>
        <dbReference type="ARBA" id="ARBA00023136"/>
    </source>
</evidence>
<keyword evidence="3 13" id="KW-0138">CF(0)</keyword>
<evidence type="ECO:0000256" key="2">
    <source>
        <dbReference type="ARBA" id="ARBA00022448"/>
    </source>
</evidence>
<evidence type="ECO:0000256" key="14">
    <source>
        <dbReference type="RuleBase" id="RU003848"/>
    </source>
</evidence>
<accession>A0A1W2ANL7</accession>
<dbReference type="NCBIfam" id="NF009989">
    <property type="entry name" value="PRK13455.1"/>
    <property type="match status" value="1"/>
</dbReference>
<comment type="subcellular location">
    <subcellularLocation>
        <location evidence="13">Cell membrane</location>
        <topology evidence="13">Single-pass membrane protein</topology>
    </subcellularLocation>
    <subcellularLocation>
        <location evidence="12">Endomembrane system</location>
        <topology evidence="12">Single-pass membrane protein</topology>
    </subcellularLocation>
</comment>
<evidence type="ECO:0000256" key="4">
    <source>
        <dbReference type="ARBA" id="ARBA00022692"/>
    </source>
</evidence>